<evidence type="ECO:0000313" key="3">
    <source>
        <dbReference type="Proteomes" id="UP001596990"/>
    </source>
</evidence>
<gene>
    <name evidence="2" type="ORF">ACFQ2J_11840</name>
</gene>
<dbReference type="InterPro" id="IPR051908">
    <property type="entry name" value="Ribosomal_N-acetyltransferase"/>
</dbReference>
<dbReference type="CDD" id="cd04301">
    <property type="entry name" value="NAT_SF"/>
    <property type="match status" value="1"/>
</dbReference>
<name>A0ABW3L1D7_9BACI</name>
<dbReference type="PANTHER" id="PTHR43441:SF12">
    <property type="entry name" value="RIBOSOMAL N-ACETYLTRANSFERASE YDAF-RELATED"/>
    <property type="match status" value="1"/>
</dbReference>
<keyword evidence="2" id="KW-0808">Transferase</keyword>
<dbReference type="EMBL" id="JBHTKL010000005">
    <property type="protein sequence ID" value="MFD1019867.1"/>
    <property type="molecule type" value="Genomic_DNA"/>
</dbReference>
<dbReference type="Gene3D" id="3.40.630.30">
    <property type="match status" value="1"/>
</dbReference>
<dbReference type="InterPro" id="IPR000182">
    <property type="entry name" value="GNAT_dom"/>
</dbReference>
<dbReference type="PROSITE" id="PS51186">
    <property type="entry name" value="GNAT"/>
    <property type="match status" value="1"/>
</dbReference>
<dbReference type="Proteomes" id="UP001596990">
    <property type="component" value="Unassembled WGS sequence"/>
</dbReference>
<dbReference type="SUPFAM" id="SSF55729">
    <property type="entry name" value="Acyl-CoA N-acyltransferases (Nat)"/>
    <property type="match status" value="1"/>
</dbReference>
<dbReference type="GO" id="GO:0016746">
    <property type="term" value="F:acyltransferase activity"/>
    <property type="evidence" value="ECO:0007669"/>
    <property type="project" value="UniProtKB-KW"/>
</dbReference>
<accession>A0ABW3L1D7</accession>
<organism evidence="2 3">
    <name type="scientific">Thalassobacillus hwangdonensis</name>
    <dbReference type="NCBI Taxonomy" id="546108"/>
    <lineage>
        <taxon>Bacteria</taxon>
        <taxon>Bacillati</taxon>
        <taxon>Bacillota</taxon>
        <taxon>Bacilli</taxon>
        <taxon>Bacillales</taxon>
        <taxon>Bacillaceae</taxon>
        <taxon>Thalassobacillus</taxon>
    </lineage>
</organism>
<dbReference type="InterPro" id="IPR016181">
    <property type="entry name" value="Acyl_CoA_acyltransferase"/>
</dbReference>
<dbReference type="Pfam" id="PF13302">
    <property type="entry name" value="Acetyltransf_3"/>
    <property type="match status" value="1"/>
</dbReference>
<feature type="domain" description="N-acetyltransferase" evidence="1">
    <location>
        <begin position="21"/>
        <end position="167"/>
    </location>
</feature>
<evidence type="ECO:0000259" key="1">
    <source>
        <dbReference type="PROSITE" id="PS51186"/>
    </source>
</evidence>
<evidence type="ECO:0000313" key="2">
    <source>
        <dbReference type="EMBL" id="MFD1019867.1"/>
    </source>
</evidence>
<protein>
    <submittedName>
        <fullName evidence="2">GNAT family N-acetyltransferase</fullName>
        <ecNumber evidence="2">2.3.-.-</ecNumber>
    </submittedName>
</protein>
<comment type="caution">
    <text evidence="2">The sequence shown here is derived from an EMBL/GenBank/DDBJ whole genome shotgun (WGS) entry which is preliminary data.</text>
</comment>
<proteinExistence type="predicted"/>
<keyword evidence="2" id="KW-0012">Acyltransferase</keyword>
<dbReference type="PANTHER" id="PTHR43441">
    <property type="entry name" value="RIBOSOMAL-PROTEIN-SERINE ACETYLTRANSFERASE"/>
    <property type="match status" value="1"/>
</dbReference>
<sequence length="183" mass="20948">MFLHTIDEELALKLPELKDAEKVFELTDVSRKYLREWLPWVDGTTTIEDTKGFLEGTRKGFLEERSLTTLILYKGEIVGTAGFNELNRANDTAYIGYWLGEGYQGKGIMTRVVCALVDYAFTELDMNKVDIRAAEGNAKSRAIPERLGFTFEGRIRQAERLYGNYVDHMVYGILESEWNQTKA</sequence>
<reference evidence="3" key="1">
    <citation type="journal article" date="2019" name="Int. J. Syst. Evol. Microbiol.">
        <title>The Global Catalogue of Microorganisms (GCM) 10K type strain sequencing project: providing services to taxonomists for standard genome sequencing and annotation.</title>
        <authorList>
            <consortium name="The Broad Institute Genomics Platform"/>
            <consortium name="The Broad Institute Genome Sequencing Center for Infectious Disease"/>
            <person name="Wu L."/>
            <person name="Ma J."/>
        </authorList>
    </citation>
    <scope>NUCLEOTIDE SEQUENCE [LARGE SCALE GENOMIC DNA]</scope>
    <source>
        <strain evidence="3">CCUG 56607</strain>
    </source>
</reference>
<dbReference type="EC" id="2.3.-.-" evidence="2"/>
<keyword evidence="3" id="KW-1185">Reference proteome</keyword>
<dbReference type="RefSeq" id="WP_386060472.1">
    <property type="nucleotide sequence ID" value="NZ_JBHTKL010000005.1"/>
</dbReference>